<name>A0ABV7X7E0_9SPHN</name>
<protein>
    <submittedName>
        <fullName evidence="1">DUF3088 family protein</fullName>
    </submittedName>
</protein>
<dbReference type="Pfam" id="PF11287">
    <property type="entry name" value="DUF3088"/>
    <property type="match status" value="1"/>
</dbReference>
<keyword evidence="2" id="KW-1185">Reference proteome</keyword>
<dbReference type="RefSeq" id="WP_380858232.1">
    <property type="nucleotide sequence ID" value="NZ_JBHRXV010000004.1"/>
</dbReference>
<comment type="caution">
    <text evidence="1">The sequence shown here is derived from an EMBL/GenBank/DDBJ whole genome shotgun (WGS) entry which is preliminary data.</text>
</comment>
<dbReference type="InterPro" id="IPR021439">
    <property type="entry name" value="DUF3088"/>
</dbReference>
<accession>A0ABV7X7E0</accession>
<organism evidence="1 2">
    <name type="scientific">Sphingoaurantiacus capsulatus</name>
    <dbReference type="NCBI Taxonomy" id="1771310"/>
    <lineage>
        <taxon>Bacteria</taxon>
        <taxon>Pseudomonadati</taxon>
        <taxon>Pseudomonadota</taxon>
        <taxon>Alphaproteobacteria</taxon>
        <taxon>Sphingomonadales</taxon>
        <taxon>Sphingosinicellaceae</taxon>
        <taxon>Sphingoaurantiacus</taxon>
    </lineage>
</organism>
<proteinExistence type="predicted"/>
<evidence type="ECO:0000313" key="1">
    <source>
        <dbReference type="EMBL" id="MFC3712065.1"/>
    </source>
</evidence>
<dbReference type="EMBL" id="JBHRXV010000004">
    <property type="protein sequence ID" value="MFC3712065.1"/>
    <property type="molecule type" value="Genomic_DNA"/>
</dbReference>
<dbReference type="Proteomes" id="UP001595615">
    <property type="component" value="Unassembled WGS sequence"/>
</dbReference>
<reference evidence="2" key="1">
    <citation type="journal article" date="2019" name="Int. J. Syst. Evol. Microbiol.">
        <title>The Global Catalogue of Microorganisms (GCM) 10K type strain sequencing project: providing services to taxonomists for standard genome sequencing and annotation.</title>
        <authorList>
            <consortium name="The Broad Institute Genomics Platform"/>
            <consortium name="The Broad Institute Genome Sequencing Center for Infectious Disease"/>
            <person name="Wu L."/>
            <person name="Ma J."/>
        </authorList>
    </citation>
    <scope>NUCLEOTIDE SEQUENCE [LARGE SCALE GENOMIC DNA]</scope>
    <source>
        <strain evidence="2">KCTC 42644</strain>
    </source>
</reference>
<sequence>MKDILFLLPADFDDANADDKGTRWYCRECAEVRGLLAYYHVKLADHLDVRAVAYPRPRPPMVELLGEAHQNAPSLIIADAARELPPHVEVKEANGHRFLDNAKAIGEYFAAAYGIGRPH</sequence>
<evidence type="ECO:0000313" key="2">
    <source>
        <dbReference type="Proteomes" id="UP001595615"/>
    </source>
</evidence>
<gene>
    <name evidence="1" type="ORF">ACFOMD_05770</name>
</gene>